<evidence type="ECO:0000313" key="1">
    <source>
        <dbReference type="EMBL" id="TMS11456.1"/>
    </source>
</evidence>
<comment type="caution">
    <text evidence="1">The sequence shown here is derived from an EMBL/GenBank/DDBJ whole genome shotgun (WGS) entry which is preliminary data.</text>
</comment>
<dbReference type="EMBL" id="CM011687">
    <property type="protein sequence ID" value="TMS11456.1"/>
    <property type="molecule type" value="Genomic_DNA"/>
</dbReference>
<sequence length="174" mass="20101">MANLEQWVSDRLHDILGLSDRYVSQFMIGTARKASSSQDFVTRLEQTGTIDIDPSVIAFAQELFEKIPRKQVVEKPSRAMEREAIEMDRKNRTYTLLEDSDSDGDDVKEKQKGKKKSKDKDRGNKRKHIRQKKASESSSEDEAPKRGDSSQKDSKVEEEEEEWEKGRERATARH</sequence>
<evidence type="ECO:0000313" key="2">
    <source>
        <dbReference type="Proteomes" id="UP000793456"/>
    </source>
</evidence>
<keyword evidence="2" id="KW-1185">Reference proteome</keyword>
<accession>A0ACD3QW47</accession>
<gene>
    <name evidence="1" type="ORF">E3U43_020449</name>
</gene>
<protein>
    <submittedName>
        <fullName evidence="1">Uncharacterized protein</fullName>
    </submittedName>
</protein>
<dbReference type="Proteomes" id="UP000793456">
    <property type="component" value="Chromosome XIV"/>
</dbReference>
<name>A0ACD3QW47_LARCR</name>
<organism evidence="1 2">
    <name type="scientific">Larimichthys crocea</name>
    <name type="common">Large yellow croaker</name>
    <name type="synonym">Pseudosciaena crocea</name>
    <dbReference type="NCBI Taxonomy" id="215358"/>
    <lineage>
        <taxon>Eukaryota</taxon>
        <taxon>Metazoa</taxon>
        <taxon>Chordata</taxon>
        <taxon>Craniata</taxon>
        <taxon>Vertebrata</taxon>
        <taxon>Euteleostomi</taxon>
        <taxon>Actinopterygii</taxon>
        <taxon>Neopterygii</taxon>
        <taxon>Teleostei</taxon>
        <taxon>Neoteleostei</taxon>
        <taxon>Acanthomorphata</taxon>
        <taxon>Eupercaria</taxon>
        <taxon>Sciaenidae</taxon>
        <taxon>Larimichthys</taxon>
    </lineage>
</organism>
<proteinExistence type="predicted"/>
<reference evidence="1" key="1">
    <citation type="submission" date="2018-11" db="EMBL/GenBank/DDBJ databases">
        <title>The sequence and de novo assembly of Larimichthys crocea genome using PacBio and Hi-C technologies.</title>
        <authorList>
            <person name="Xu P."/>
            <person name="Chen B."/>
            <person name="Zhou Z."/>
            <person name="Ke Q."/>
            <person name="Wu Y."/>
            <person name="Bai H."/>
            <person name="Pu F."/>
        </authorList>
    </citation>
    <scope>NUCLEOTIDE SEQUENCE</scope>
    <source>
        <tissue evidence="1">Muscle</tissue>
    </source>
</reference>